<proteinExistence type="predicted"/>
<feature type="region of interest" description="Disordered" evidence="1">
    <location>
        <begin position="572"/>
        <end position="593"/>
    </location>
</feature>
<name>A0A0D2CTL6_9EURO</name>
<feature type="compositionally biased region" description="Acidic residues" evidence="1">
    <location>
        <begin position="827"/>
        <end position="842"/>
    </location>
</feature>
<evidence type="ECO:0000313" key="4">
    <source>
        <dbReference type="EMBL" id="KIW53387.1"/>
    </source>
</evidence>
<evidence type="ECO:0000256" key="1">
    <source>
        <dbReference type="SAM" id="MobiDB-lite"/>
    </source>
</evidence>
<dbReference type="GeneID" id="25330874"/>
<dbReference type="STRING" id="348802.A0A0D2CTL6"/>
<feature type="region of interest" description="Disordered" evidence="1">
    <location>
        <begin position="682"/>
        <end position="714"/>
    </location>
</feature>
<gene>
    <name evidence="4" type="ORF">PV05_08966</name>
</gene>
<dbReference type="PANTHER" id="PTHR37049">
    <property type="entry name" value="PEPTIDASE S41 FAMILY PROTEIN"/>
    <property type="match status" value="1"/>
</dbReference>
<dbReference type="AlphaFoldDB" id="A0A0D2CTL6"/>
<dbReference type="PANTHER" id="PTHR37049:SF4">
    <property type="entry name" value="RHODANESE DOMAIN-CONTAINING PROTEIN"/>
    <property type="match status" value="1"/>
</dbReference>
<protein>
    <recommendedName>
        <fullName evidence="3">CPAF-like PDZ domain-containing protein</fullName>
    </recommendedName>
</protein>
<feature type="chain" id="PRO_5002240067" description="CPAF-like PDZ domain-containing protein" evidence="2">
    <location>
        <begin position="22"/>
        <end position="904"/>
    </location>
</feature>
<feature type="compositionally biased region" description="Basic and acidic residues" evidence="1">
    <location>
        <begin position="572"/>
        <end position="582"/>
    </location>
</feature>
<evidence type="ECO:0000259" key="3">
    <source>
        <dbReference type="Pfam" id="PF23658"/>
    </source>
</evidence>
<organism evidence="4 5">
    <name type="scientific">Exophiala xenobiotica</name>
    <dbReference type="NCBI Taxonomy" id="348802"/>
    <lineage>
        <taxon>Eukaryota</taxon>
        <taxon>Fungi</taxon>
        <taxon>Dikarya</taxon>
        <taxon>Ascomycota</taxon>
        <taxon>Pezizomycotina</taxon>
        <taxon>Eurotiomycetes</taxon>
        <taxon>Chaetothyriomycetidae</taxon>
        <taxon>Chaetothyriales</taxon>
        <taxon>Herpotrichiellaceae</taxon>
        <taxon>Exophiala</taxon>
    </lineage>
</organism>
<dbReference type="InterPro" id="IPR029045">
    <property type="entry name" value="ClpP/crotonase-like_dom_sf"/>
</dbReference>
<dbReference type="InterPro" id="IPR056186">
    <property type="entry name" value="PDZ_CPAF-rel"/>
</dbReference>
<dbReference type="RefSeq" id="XP_013313971.1">
    <property type="nucleotide sequence ID" value="XM_013458517.1"/>
</dbReference>
<reference evidence="4 5" key="1">
    <citation type="submission" date="2015-01" db="EMBL/GenBank/DDBJ databases">
        <title>The Genome Sequence of Exophiala xenobiotica CBS118157.</title>
        <authorList>
            <consortium name="The Broad Institute Genomics Platform"/>
            <person name="Cuomo C."/>
            <person name="de Hoog S."/>
            <person name="Gorbushina A."/>
            <person name="Stielow B."/>
            <person name="Teixiera M."/>
            <person name="Abouelleil A."/>
            <person name="Chapman S.B."/>
            <person name="Priest M."/>
            <person name="Young S.K."/>
            <person name="Wortman J."/>
            <person name="Nusbaum C."/>
            <person name="Birren B."/>
        </authorList>
    </citation>
    <scope>NUCLEOTIDE SEQUENCE [LARGE SCALE GENOMIC DNA]</scope>
    <source>
        <strain evidence="4 5">CBS 118157</strain>
    </source>
</reference>
<dbReference type="SUPFAM" id="SSF52096">
    <property type="entry name" value="ClpP/crotonase"/>
    <property type="match status" value="1"/>
</dbReference>
<dbReference type="HOGENOM" id="CLU_014251_1_1_1"/>
<keyword evidence="5" id="KW-1185">Reference proteome</keyword>
<accession>A0A0D2CTL6</accession>
<dbReference type="InterPro" id="IPR052766">
    <property type="entry name" value="S41A_metabolite_peptidase"/>
</dbReference>
<dbReference type="Proteomes" id="UP000054342">
    <property type="component" value="Unassembled WGS sequence"/>
</dbReference>
<dbReference type="Pfam" id="PF23658">
    <property type="entry name" value="PDZ_CPAF_rel"/>
    <property type="match status" value="1"/>
</dbReference>
<dbReference type="Gene3D" id="3.90.226.10">
    <property type="entry name" value="2-enoyl-CoA Hydratase, Chain A, domain 1"/>
    <property type="match status" value="1"/>
</dbReference>
<evidence type="ECO:0000313" key="5">
    <source>
        <dbReference type="Proteomes" id="UP000054342"/>
    </source>
</evidence>
<evidence type="ECO:0000256" key="2">
    <source>
        <dbReference type="SAM" id="SignalP"/>
    </source>
</evidence>
<dbReference type="OrthoDB" id="27214at2759"/>
<feature type="signal peptide" evidence="2">
    <location>
        <begin position="1"/>
        <end position="21"/>
    </location>
</feature>
<dbReference type="EMBL" id="KN847321">
    <property type="protein sequence ID" value="KIW53387.1"/>
    <property type="molecule type" value="Genomic_DNA"/>
</dbReference>
<feature type="region of interest" description="Disordered" evidence="1">
    <location>
        <begin position="814"/>
        <end position="845"/>
    </location>
</feature>
<keyword evidence="2" id="KW-0732">Signal</keyword>
<sequence>MRLLFATPATSLAAATAIATASPVYSPLPLQQSLTTEPCARVSASSASYLAATPTGILFLLSPASESPMRLSNVLTKTQPATAAIVDGALFHECLQSIPLNQSAALDLVHSLEPYVELQTTLDYLADPPHNWPHPPVDIKARLQTLVDDVTCGNGNYTTEYDFQAALYRIFLSARDGHFSFIPDLFDVAAFKIPGVSLVSISPDGNAPPHVYFQSDIVEHTVTDDGFPALTLIGNEEDPAYYAPSPIISINGIDTAAYLSAALDELPIPFHDADAAYNFLFFEIAQTVQFGDQAGQGAFPNPIFYPGPERIFGLANGSTTSIRTVAEIHAHADFDGVKDGISAYRKFCVRDKPVSRMEGVSSPSPSLPTSTAQIADMELGRDSPQATPNLIPLAFPLYPSLPTVMDKAGRVAGYHLNDTAVLVILDFAVQDESEDDPSDFQDTIARFLELCKRKGQKRLIIDLFANGGGTLELGIDTAVQIFPAIEPVVYGNMRASQVLYDLGRRGNSRFDDDYQPASRGLFDVRSLLNADGQGWTDWHELFEQPGFLSLYNERGKNERQYIQERNHTHIHEHEHEHEHGNFDSEFECESASNPERQRNLKLLTQTFQFNLTATSPPGLHMHMARKADNGLAQPESVREPVAVFAPENVVLVTDGYCASTCAVFVELLTTMTTARREQQQQHVRDGHGHGHTRGRVRTLAVGGRSRRQPKGHDDDKMEMEMEMEKLLGEQMQDRMQSKMQIVGATKGAAFWSFGEILNGAENAMRDRGQIANAKQNFTDLPLRRTMSPGAAGVNGVNHIRSPLALSTVAPDRLHGLHSPQRRQGDGGDGDEQAQEEEEEEPETTAKVKVKVKAKIKEEGSVPAHLPLQFTRKDADFHLFHTRETLVRKDVLWKRVRDVVFGDNS</sequence>
<feature type="domain" description="CPAF-like PDZ" evidence="3">
    <location>
        <begin position="196"/>
        <end position="330"/>
    </location>
</feature>